<dbReference type="HOGENOM" id="CLU_163071_0_0_1"/>
<evidence type="ECO:0000256" key="1">
    <source>
        <dbReference type="SAM" id="MobiDB-lite"/>
    </source>
</evidence>
<dbReference type="AlphaFoldDB" id="G1Q830"/>
<evidence type="ECO:0008006" key="4">
    <source>
        <dbReference type="Google" id="ProtNLM"/>
    </source>
</evidence>
<keyword evidence="3" id="KW-1185">Reference proteome</keyword>
<evidence type="ECO:0000313" key="3">
    <source>
        <dbReference type="Proteomes" id="UP000001074"/>
    </source>
</evidence>
<dbReference type="GO" id="GO:0051660">
    <property type="term" value="P:establishment of centrosome localization"/>
    <property type="evidence" value="ECO:0007669"/>
    <property type="project" value="TreeGrafter"/>
</dbReference>
<dbReference type="eggNOG" id="KOG3528">
    <property type="taxonomic scope" value="Eukaryota"/>
</dbReference>
<dbReference type="PANTHER" id="PTHR16484:SF4">
    <property type="entry name" value="PARTITIONING DEFECTIVE 3 HOMOLOG B"/>
    <property type="match status" value="1"/>
</dbReference>
<dbReference type="GO" id="GO:0043296">
    <property type="term" value="C:apical junction complex"/>
    <property type="evidence" value="ECO:0007669"/>
    <property type="project" value="TreeGrafter"/>
</dbReference>
<dbReference type="GO" id="GO:0005938">
    <property type="term" value="C:cell cortex"/>
    <property type="evidence" value="ECO:0007669"/>
    <property type="project" value="TreeGrafter"/>
</dbReference>
<dbReference type="GO" id="GO:0000226">
    <property type="term" value="P:microtubule cytoskeleton organization"/>
    <property type="evidence" value="ECO:0007669"/>
    <property type="project" value="TreeGrafter"/>
</dbReference>
<dbReference type="GO" id="GO:0007155">
    <property type="term" value="P:cell adhesion"/>
    <property type="evidence" value="ECO:0007669"/>
    <property type="project" value="TreeGrafter"/>
</dbReference>
<dbReference type="Proteomes" id="UP000001074">
    <property type="component" value="Unassembled WGS sequence"/>
</dbReference>
<dbReference type="GO" id="GO:0008104">
    <property type="term" value="P:intracellular protein localization"/>
    <property type="evidence" value="ECO:0007669"/>
    <property type="project" value="TreeGrafter"/>
</dbReference>
<dbReference type="GO" id="GO:0030010">
    <property type="term" value="P:establishment of cell polarity"/>
    <property type="evidence" value="ECO:0007669"/>
    <property type="project" value="TreeGrafter"/>
</dbReference>
<feature type="compositionally biased region" description="Basic and acidic residues" evidence="1">
    <location>
        <begin position="70"/>
        <end position="81"/>
    </location>
</feature>
<dbReference type="OMA" id="MSPERDH"/>
<accession>G1Q830</accession>
<dbReference type="GO" id="GO:0035091">
    <property type="term" value="F:phosphatidylinositol binding"/>
    <property type="evidence" value="ECO:0007669"/>
    <property type="project" value="TreeGrafter"/>
</dbReference>
<protein>
    <recommendedName>
        <fullName evidence="4">Partitioning defective 3 B</fullName>
    </recommendedName>
</protein>
<evidence type="ECO:0000313" key="2">
    <source>
        <dbReference type="Ensembl" id="ENSMLUP00000019863.1"/>
    </source>
</evidence>
<proteinExistence type="predicted"/>
<feature type="region of interest" description="Disordered" evidence="1">
    <location>
        <begin position="51"/>
        <end position="81"/>
    </location>
</feature>
<dbReference type="GO" id="GO:0045197">
    <property type="term" value="P:establishment or maintenance of epithelial cell apical/basal polarity"/>
    <property type="evidence" value="ECO:0007669"/>
    <property type="project" value="TreeGrafter"/>
</dbReference>
<dbReference type="GO" id="GO:0005912">
    <property type="term" value="C:adherens junction"/>
    <property type="evidence" value="ECO:0007669"/>
    <property type="project" value="TreeGrafter"/>
</dbReference>
<dbReference type="Ensembl" id="ENSMLUT00000023042.1">
    <property type="protein sequence ID" value="ENSMLUP00000019863.1"/>
    <property type="gene ID" value="ENSMLUG00000022709.1"/>
</dbReference>
<organism evidence="2 3">
    <name type="scientific">Myotis lucifugus</name>
    <name type="common">Little brown bat</name>
    <dbReference type="NCBI Taxonomy" id="59463"/>
    <lineage>
        <taxon>Eukaryota</taxon>
        <taxon>Metazoa</taxon>
        <taxon>Chordata</taxon>
        <taxon>Craniata</taxon>
        <taxon>Vertebrata</taxon>
        <taxon>Euteleostomi</taxon>
        <taxon>Mammalia</taxon>
        <taxon>Eutheria</taxon>
        <taxon>Laurasiatheria</taxon>
        <taxon>Chiroptera</taxon>
        <taxon>Yangochiroptera</taxon>
        <taxon>Vespertilionidae</taxon>
        <taxon>Myotis</taxon>
    </lineage>
</organism>
<dbReference type="STRING" id="59463.ENSMLUP00000019863"/>
<dbReference type="EMBL" id="AAPE02003216">
    <property type="status" value="NOT_ANNOTATED_CDS"/>
    <property type="molecule type" value="Genomic_DNA"/>
</dbReference>
<name>G1Q830_MYOLU</name>
<dbReference type="InParanoid" id="G1Q830"/>
<sequence>IGAKHQELREKQARVLVDYATGTIGSLHDMDDDEMDPNYARVNHFREPCTSANVYRSPSPPRAGPLVYPRDGRPLSPERDHLEGLYAKVNKPYHPPVPVD</sequence>
<dbReference type="GeneTree" id="ENSGT00950000183214"/>
<dbReference type="InterPro" id="IPR052213">
    <property type="entry name" value="PAR3"/>
</dbReference>
<reference evidence="2 3" key="1">
    <citation type="journal article" date="2011" name="Nature">
        <title>A high-resolution map of human evolutionary constraint using 29 mammals.</title>
        <authorList>
            <person name="Lindblad-Toh K."/>
            <person name="Garber M."/>
            <person name="Zuk O."/>
            <person name="Lin M.F."/>
            <person name="Parker B.J."/>
            <person name="Washietl S."/>
            <person name="Kheradpour P."/>
            <person name="Ernst J."/>
            <person name="Jordan G."/>
            <person name="Mauceli E."/>
            <person name="Ward L.D."/>
            <person name="Lowe C.B."/>
            <person name="Holloway A.K."/>
            <person name="Clamp M."/>
            <person name="Gnerre S."/>
            <person name="Alfoldi J."/>
            <person name="Beal K."/>
            <person name="Chang J."/>
            <person name="Clawson H."/>
            <person name="Cuff J."/>
            <person name="Di Palma F."/>
            <person name="Fitzgerald S."/>
            <person name="Flicek P."/>
            <person name="Guttman M."/>
            <person name="Hubisz M.J."/>
            <person name="Jaffe D.B."/>
            <person name="Jungreis I."/>
            <person name="Kent W.J."/>
            <person name="Kostka D."/>
            <person name="Lara M."/>
            <person name="Martins A.L."/>
            <person name="Massingham T."/>
            <person name="Moltke I."/>
            <person name="Raney B.J."/>
            <person name="Rasmussen M.D."/>
            <person name="Robinson J."/>
            <person name="Stark A."/>
            <person name="Vilella A.J."/>
            <person name="Wen J."/>
            <person name="Xie X."/>
            <person name="Zody M.C."/>
            <person name="Baldwin J."/>
            <person name="Bloom T."/>
            <person name="Chin C.W."/>
            <person name="Heiman D."/>
            <person name="Nicol R."/>
            <person name="Nusbaum C."/>
            <person name="Young S."/>
            <person name="Wilkinson J."/>
            <person name="Worley K.C."/>
            <person name="Kovar C.L."/>
            <person name="Muzny D.M."/>
            <person name="Gibbs R.A."/>
            <person name="Cree A."/>
            <person name="Dihn H.H."/>
            <person name="Fowler G."/>
            <person name="Jhangiani S."/>
            <person name="Joshi V."/>
            <person name="Lee S."/>
            <person name="Lewis L.R."/>
            <person name="Nazareth L.V."/>
            <person name="Okwuonu G."/>
            <person name="Santibanez J."/>
            <person name="Warren W.C."/>
            <person name="Mardis E.R."/>
            <person name="Weinstock G.M."/>
            <person name="Wilson R.K."/>
            <person name="Delehaunty K."/>
            <person name="Dooling D."/>
            <person name="Fronik C."/>
            <person name="Fulton L."/>
            <person name="Fulton B."/>
            <person name="Graves T."/>
            <person name="Minx P."/>
            <person name="Sodergren E."/>
            <person name="Birney E."/>
            <person name="Margulies E.H."/>
            <person name="Herrero J."/>
            <person name="Green E.D."/>
            <person name="Haussler D."/>
            <person name="Siepel A."/>
            <person name="Goldman N."/>
            <person name="Pollard K.S."/>
            <person name="Pedersen J.S."/>
            <person name="Lander E.S."/>
            <person name="Kellis M."/>
        </authorList>
    </citation>
    <scope>NUCLEOTIDE SEQUENCE [LARGE SCALE GENOMIC DNA]</scope>
</reference>
<reference evidence="2" key="2">
    <citation type="submission" date="2025-08" db="UniProtKB">
        <authorList>
            <consortium name="Ensembl"/>
        </authorList>
    </citation>
    <scope>IDENTIFICATION</scope>
</reference>
<dbReference type="GO" id="GO:0016324">
    <property type="term" value="C:apical plasma membrane"/>
    <property type="evidence" value="ECO:0007669"/>
    <property type="project" value="TreeGrafter"/>
</dbReference>
<dbReference type="PANTHER" id="PTHR16484">
    <property type="entry name" value="PARTITIONING DEFECTIVE 3 RELATED"/>
    <property type="match status" value="1"/>
</dbReference>
<reference evidence="2" key="3">
    <citation type="submission" date="2025-09" db="UniProtKB">
        <authorList>
            <consortium name="Ensembl"/>
        </authorList>
    </citation>
    <scope>IDENTIFICATION</scope>
</reference>